<proteinExistence type="predicted"/>
<dbReference type="EMBL" id="JAJSOF020000005">
    <property type="protein sequence ID" value="KAJ4448590.1"/>
    <property type="molecule type" value="Genomic_DNA"/>
</dbReference>
<feature type="compositionally biased region" description="Basic and acidic residues" evidence="1">
    <location>
        <begin position="23"/>
        <end position="36"/>
    </location>
</feature>
<comment type="caution">
    <text evidence="2">The sequence shown here is derived from an EMBL/GenBank/DDBJ whole genome shotgun (WGS) entry which is preliminary data.</text>
</comment>
<reference evidence="2 3" key="1">
    <citation type="journal article" date="2022" name="Allergy">
        <title>Genome assembly and annotation of Periplaneta americana reveal a comprehensive cockroach allergen profile.</title>
        <authorList>
            <person name="Wang L."/>
            <person name="Xiong Q."/>
            <person name="Saelim N."/>
            <person name="Wang L."/>
            <person name="Nong W."/>
            <person name="Wan A.T."/>
            <person name="Shi M."/>
            <person name="Liu X."/>
            <person name="Cao Q."/>
            <person name="Hui J.H.L."/>
            <person name="Sookrung N."/>
            <person name="Leung T.F."/>
            <person name="Tungtrongchitr A."/>
            <person name="Tsui S.K.W."/>
        </authorList>
    </citation>
    <scope>NUCLEOTIDE SEQUENCE [LARGE SCALE GENOMIC DNA]</scope>
    <source>
        <strain evidence="2">PWHHKU_190912</strain>
    </source>
</reference>
<sequence length="136" mass="16120">MCSLSRRLQSVHALLFRSHLRVTKHDSPPEQQDHNSARQSKHKDKVYAPWRQGDAESDTAQGKHKYCKTLRSRQQLIKEVPNAELDTEALPERLDLYNIKIDLRKVRYDGRDWINISQDRDRWRAYARAAMNLRIL</sequence>
<keyword evidence="3" id="KW-1185">Reference proteome</keyword>
<protein>
    <submittedName>
        <fullName evidence="2">Uncharacterized protein</fullName>
    </submittedName>
</protein>
<name>A0ABQ8TTC5_PERAM</name>
<evidence type="ECO:0000313" key="3">
    <source>
        <dbReference type="Proteomes" id="UP001148838"/>
    </source>
</evidence>
<evidence type="ECO:0000256" key="1">
    <source>
        <dbReference type="SAM" id="MobiDB-lite"/>
    </source>
</evidence>
<evidence type="ECO:0000313" key="2">
    <source>
        <dbReference type="EMBL" id="KAJ4448590.1"/>
    </source>
</evidence>
<accession>A0ABQ8TTC5</accession>
<gene>
    <name evidence="2" type="ORF">ANN_10609</name>
</gene>
<dbReference type="Proteomes" id="UP001148838">
    <property type="component" value="Unassembled WGS sequence"/>
</dbReference>
<organism evidence="2 3">
    <name type="scientific">Periplaneta americana</name>
    <name type="common">American cockroach</name>
    <name type="synonym">Blatta americana</name>
    <dbReference type="NCBI Taxonomy" id="6978"/>
    <lineage>
        <taxon>Eukaryota</taxon>
        <taxon>Metazoa</taxon>
        <taxon>Ecdysozoa</taxon>
        <taxon>Arthropoda</taxon>
        <taxon>Hexapoda</taxon>
        <taxon>Insecta</taxon>
        <taxon>Pterygota</taxon>
        <taxon>Neoptera</taxon>
        <taxon>Polyneoptera</taxon>
        <taxon>Dictyoptera</taxon>
        <taxon>Blattodea</taxon>
        <taxon>Blattoidea</taxon>
        <taxon>Blattidae</taxon>
        <taxon>Blattinae</taxon>
        <taxon>Periplaneta</taxon>
    </lineage>
</organism>
<feature type="region of interest" description="Disordered" evidence="1">
    <location>
        <begin position="22"/>
        <end position="66"/>
    </location>
</feature>